<dbReference type="Pfam" id="PF03358">
    <property type="entry name" value="FMN_red"/>
    <property type="match status" value="1"/>
</dbReference>
<gene>
    <name evidence="2" type="ORF">QO010_004679</name>
</gene>
<evidence type="ECO:0000313" key="3">
    <source>
        <dbReference type="Proteomes" id="UP001228905"/>
    </source>
</evidence>
<accession>A0ABU0IXZ1</accession>
<comment type="caution">
    <text evidence="2">The sequence shown here is derived from an EMBL/GenBank/DDBJ whole genome shotgun (WGS) entry which is preliminary data.</text>
</comment>
<dbReference type="PANTHER" id="PTHR30543:SF21">
    <property type="entry name" value="NAD(P)H-DEPENDENT FMN REDUCTASE LOT6"/>
    <property type="match status" value="1"/>
</dbReference>
<dbReference type="RefSeq" id="WP_307353085.1">
    <property type="nucleotide sequence ID" value="NZ_JAUSVS010000016.1"/>
</dbReference>
<reference evidence="2 3" key="1">
    <citation type="submission" date="2023-07" db="EMBL/GenBank/DDBJ databases">
        <title>Genomic Encyclopedia of Type Strains, Phase IV (KMG-IV): sequencing the most valuable type-strain genomes for metagenomic binning, comparative biology and taxonomic classification.</title>
        <authorList>
            <person name="Goeker M."/>
        </authorList>
    </citation>
    <scope>NUCLEOTIDE SEQUENCE [LARGE SCALE GENOMIC DNA]</scope>
    <source>
        <strain evidence="2 3">DSM 18695</strain>
    </source>
</reference>
<organism evidence="2 3">
    <name type="scientific">Caulobacter ginsengisoli</name>
    <dbReference type="NCBI Taxonomy" id="400775"/>
    <lineage>
        <taxon>Bacteria</taxon>
        <taxon>Pseudomonadati</taxon>
        <taxon>Pseudomonadota</taxon>
        <taxon>Alphaproteobacteria</taxon>
        <taxon>Caulobacterales</taxon>
        <taxon>Caulobacteraceae</taxon>
        <taxon>Caulobacter</taxon>
    </lineage>
</organism>
<dbReference type="InterPro" id="IPR050712">
    <property type="entry name" value="NAD(P)H-dep_reductase"/>
</dbReference>
<dbReference type="SUPFAM" id="SSF52218">
    <property type="entry name" value="Flavoproteins"/>
    <property type="match status" value="1"/>
</dbReference>
<proteinExistence type="predicted"/>
<evidence type="ECO:0000313" key="2">
    <source>
        <dbReference type="EMBL" id="MDQ0466882.1"/>
    </source>
</evidence>
<dbReference type="PANTHER" id="PTHR30543">
    <property type="entry name" value="CHROMATE REDUCTASE"/>
    <property type="match status" value="1"/>
</dbReference>
<keyword evidence="3" id="KW-1185">Reference proteome</keyword>
<evidence type="ECO:0000259" key="1">
    <source>
        <dbReference type="Pfam" id="PF03358"/>
    </source>
</evidence>
<feature type="domain" description="NADPH-dependent FMN reductase-like" evidence="1">
    <location>
        <begin position="1"/>
        <end position="139"/>
    </location>
</feature>
<dbReference type="Gene3D" id="3.40.50.360">
    <property type="match status" value="1"/>
</dbReference>
<protein>
    <submittedName>
        <fullName evidence="2">NAD(P)H-dependent FMN reductase</fullName>
    </submittedName>
</protein>
<dbReference type="InterPro" id="IPR029039">
    <property type="entry name" value="Flavoprotein-like_sf"/>
</dbReference>
<dbReference type="InterPro" id="IPR005025">
    <property type="entry name" value="FMN_Rdtase-like_dom"/>
</dbReference>
<dbReference type="EMBL" id="JAUSVS010000016">
    <property type="protein sequence ID" value="MDQ0466882.1"/>
    <property type="molecule type" value="Genomic_DNA"/>
</dbReference>
<dbReference type="Proteomes" id="UP001228905">
    <property type="component" value="Unassembled WGS sequence"/>
</dbReference>
<sequence length="172" mass="18041">MRILAVSGSLRAASSNSRAIQALALLAPAGVEVEIWRGLGELPFFNPDLDIDPAPARVAAWRAAVEACDALVISSPEYAHGVAGVMKNGLDWLVSHPGLHETPVAVINATPPGDYAQAHMRDNLSVMFTTLVEAAFVTVNLRGRSETPAQIAADPALSAPLRQALNALAQMG</sequence>
<name>A0ABU0IXZ1_9CAUL</name>